<keyword evidence="2" id="KW-1133">Transmembrane helix</keyword>
<dbReference type="EMBL" id="CP042914">
    <property type="protein sequence ID" value="QEG42977.1"/>
    <property type="molecule type" value="Genomic_DNA"/>
</dbReference>
<feature type="domain" description="Bacterial sugar transferase" evidence="3">
    <location>
        <begin position="2"/>
        <end position="193"/>
    </location>
</feature>
<gene>
    <name evidence="4" type="primary">tuaA_3</name>
    <name evidence="4" type="ORF">UC8_50200</name>
</gene>
<sequence>MKRLLDIWLSAIGIVALGLPLAAIALWIKLDSRGPLLYRGERVGRHGRRFRIAKFRTMVVDADQIGGSSTADDDPRITRAGHWLRRLKLDELPQLFNVFMGTMSFVGPRPQVQWAVDLYSEAERDLLSVRPGITDYASLAFRNEGEILRGSSDPDADYLKLIAPRKNRLALEYVHRHNVITDLKVITATVLAIAGVDPLWCQSPDGKVIIKQFEQEQQQRQQPQRAAA</sequence>
<protein>
    <submittedName>
        <fullName evidence="4">Undecaprenyl-phosphate N-acetylgalactosaminyl 1-phosphate transferase</fullName>
        <ecNumber evidence="4">2.7.8.-</ecNumber>
    </submittedName>
</protein>
<evidence type="ECO:0000256" key="1">
    <source>
        <dbReference type="ARBA" id="ARBA00006464"/>
    </source>
</evidence>
<dbReference type="KEGG" id="rul:UC8_50200"/>
<proteinExistence type="inferred from homology"/>
<dbReference type="Proteomes" id="UP000325286">
    <property type="component" value="Chromosome"/>
</dbReference>
<comment type="similarity">
    <text evidence="1">Belongs to the bacterial sugar transferase family.</text>
</comment>
<dbReference type="GO" id="GO:0016780">
    <property type="term" value="F:phosphotransferase activity, for other substituted phosphate groups"/>
    <property type="evidence" value="ECO:0007669"/>
    <property type="project" value="TreeGrafter"/>
</dbReference>
<dbReference type="OrthoDB" id="9766874at2"/>
<dbReference type="RefSeq" id="WP_068141901.1">
    <property type="nucleotide sequence ID" value="NZ_CP042914.1"/>
</dbReference>
<feature type="transmembrane region" description="Helical" evidence="2">
    <location>
        <begin position="7"/>
        <end position="28"/>
    </location>
</feature>
<keyword evidence="4" id="KW-0808">Transferase</keyword>
<evidence type="ECO:0000313" key="4">
    <source>
        <dbReference type="EMBL" id="QEG42977.1"/>
    </source>
</evidence>
<keyword evidence="5" id="KW-1185">Reference proteome</keyword>
<dbReference type="EC" id="2.7.8.-" evidence="4"/>
<reference evidence="4 5" key="1">
    <citation type="submission" date="2019-08" db="EMBL/GenBank/DDBJ databases">
        <title>Deep-cultivation of Planctomycetes and their phenomic and genomic characterization uncovers novel biology.</title>
        <authorList>
            <person name="Wiegand S."/>
            <person name="Jogler M."/>
            <person name="Boedeker C."/>
            <person name="Pinto D."/>
            <person name="Vollmers J."/>
            <person name="Rivas-Marin E."/>
            <person name="Kohn T."/>
            <person name="Peeters S.H."/>
            <person name="Heuer A."/>
            <person name="Rast P."/>
            <person name="Oberbeckmann S."/>
            <person name="Bunk B."/>
            <person name="Jeske O."/>
            <person name="Meyerdierks A."/>
            <person name="Storesund J.E."/>
            <person name="Kallscheuer N."/>
            <person name="Luecker S."/>
            <person name="Lage O.M."/>
            <person name="Pohl T."/>
            <person name="Merkel B.J."/>
            <person name="Hornburger P."/>
            <person name="Mueller R.-W."/>
            <person name="Bruemmer F."/>
            <person name="Labrenz M."/>
            <person name="Spormann A.M."/>
            <person name="Op den Camp H."/>
            <person name="Overmann J."/>
            <person name="Amann R."/>
            <person name="Jetten M.S.M."/>
            <person name="Mascher T."/>
            <person name="Medema M.H."/>
            <person name="Devos D.P."/>
            <person name="Kaster A.-K."/>
            <person name="Ovreas L."/>
            <person name="Rohde M."/>
            <person name="Galperin M.Y."/>
            <person name="Jogler C."/>
        </authorList>
    </citation>
    <scope>NUCLEOTIDE SEQUENCE [LARGE SCALE GENOMIC DNA]</scope>
    <source>
        <strain evidence="4 5">UC8</strain>
    </source>
</reference>
<keyword evidence="2" id="KW-0812">Transmembrane</keyword>
<dbReference type="PANTHER" id="PTHR30576:SF20">
    <property type="entry name" value="QUINOVOSAMINEPHOSPHOTRANSFERAE-RELATED"/>
    <property type="match status" value="1"/>
</dbReference>
<evidence type="ECO:0000259" key="3">
    <source>
        <dbReference type="Pfam" id="PF02397"/>
    </source>
</evidence>
<dbReference type="Pfam" id="PF02397">
    <property type="entry name" value="Bac_transf"/>
    <property type="match status" value="1"/>
</dbReference>
<evidence type="ECO:0000313" key="5">
    <source>
        <dbReference type="Proteomes" id="UP000325286"/>
    </source>
</evidence>
<organism evidence="4 5">
    <name type="scientific">Roseimaritima ulvae</name>
    <dbReference type="NCBI Taxonomy" id="980254"/>
    <lineage>
        <taxon>Bacteria</taxon>
        <taxon>Pseudomonadati</taxon>
        <taxon>Planctomycetota</taxon>
        <taxon>Planctomycetia</taxon>
        <taxon>Pirellulales</taxon>
        <taxon>Pirellulaceae</taxon>
        <taxon>Roseimaritima</taxon>
    </lineage>
</organism>
<accession>A0A5B9QVA8</accession>
<dbReference type="InterPro" id="IPR003362">
    <property type="entry name" value="Bact_transf"/>
</dbReference>
<dbReference type="AlphaFoldDB" id="A0A5B9QVA8"/>
<dbReference type="PANTHER" id="PTHR30576">
    <property type="entry name" value="COLANIC BIOSYNTHESIS UDP-GLUCOSE LIPID CARRIER TRANSFERASE"/>
    <property type="match status" value="1"/>
</dbReference>
<name>A0A5B9QVA8_9BACT</name>
<evidence type="ECO:0000256" key="2">
    <source>
        <dbReference type="SAM" id="Phobius"/>
    </source>
</evidence>
<keyword evidence="2" id="KW-0472">Membrane</keyword>